<comment type="catalytic activity">
    <reaction evidence="1">
        <text>ATP + protein L-histidine = ADP + protein N-phospho-L-histidine.</text>
        <dbReference type="EC" id="2.7.13.3"/>
    </reaction>
</comment>
<dbReference type="PROSITE" id="PS50109">
    <property type="entry name" value="HIS_KIN"/>
    <property type="match status" value="1"/>
</dbReference>
<dbReference type="InterPro" id="IPR036097">
    <property type="entry name" value="HisK_dim/P_sf"/>
</dbReference>
<comment type="subcellular location">
    <subcellularLocation>
        <location evidence="2">Membrane</location>
    </subcellularLocation>
</comment>
<evidence type="ECO:0000256" key="1">
    <source>
        <dbReference type="ARBA" id="ARBA00000085"/>
    </source>
</evidence>
<dbReference type="EC" id="2.7.13.3" evidence="3"/>
<dbReference type="EMBL" id="JAIVEX010000011">
    <property type="protein sequence ID" value="MDB0523936.1"/>
    <property type="molecule type" value="Genomic_DNA"/>
</dbReference>
<reference evidence="12" key="1">
    <citation type="submission" date="2021-09" db="EMBL/GenBank/DDBJ databases">
        <title>Genomic analysis of Ralstonia spp.</title>
        <authorList>
            <person name="Aburjaile F."/>
            <person name="Ariute J.C."/>
            <person name="Pais A.K.L."/>
            <person name="Albuquerque G.M.R."/>
            <person name="Silva A.M.F."/>
            <person name="Brenig B."/>
            <person name="Azevedo V."/>
            <person name="Matiuzzi M."/>
            <person name="Ramos R."/>
            <person name="Goes-Neto A."/>
            <person name="Soares S."/>
            <person name="Iseppon A.M.B."/>
            <person name="Souza E."/>
            <person name="Gama M."/>
        </authorList>
    </citation>
    <scope>NUCLEOTIDE SEQUENCE</scope>
    <source>
        <strain evidence="12">B4</strain>
    </source>
</reference>
<evidence type="ECO:0000256" key="3">
    <source>
        <dbReference type="ARBA" id="ARBA00012438"/>
    </source>
</evidence>
<dbReference type="GO" id="GO:0000155">
    <property type="term" value="F:phosphorelay sensor kinase activity"/>
    <property type="evidence" value="ECO:0007669"/>
    <property type="project" value="InterPro"/>
</dbReference>
<feature type="transmembrane region" description="Helical" evidence="10">
    <location>
        <begin position="227"/>
        <end position="250"/>
    </location>
</feature>
<evidence type="ECO:0000256" key="4">
    <source>
        <dbReference type="ARBA" id="ARBA00022553"/>
    </source>
</evidence>
<dbReference type="PRINTS" id="PR00344">
    <property type="entry name" value="BCTRLSENSOR"/>
</dbReference>
<dbReference type="Proteomes" id="UP001143674">
    <property type="component" value="Unassembled WGS sequence"/>
</dbReference>
<evidence type="ECO:0000259" key="11">
    <source>
        <dbReference type="PROSITE" id="PS50109"/>
    </source>
</evidence>
<evidence type="ECO:0000256" key="6">
    <source>
        <dbReference type="ARBA" id="ARBA00022692"/>
    </source>
</evidence>
<keyword evidence="6 10" id="KW-0812">Transmembrane</keyword>
<dbReference type="SUPFAM" id="SSF47384">
    <property type="entry name" value="Homodimeric domain of signal transducing histidine kinase"/>
    <property type="match status" value="1"/>
</dbReference>
<evidence type="ECO:0000313" key="12">
    <source>
        <dbReference type="EMBL" id="MDB0523936.1"/>
    </source>
</evidence>
<dbReference type="InterPro" id="IPR003661">
    <property type="entry name" value="HisK_dim/P_dom"/>
</dbReference>
<organism evidence="12 13">
    <name type="scientific">Ralstonia solanacearum</name>
    <name type="common">Pseudomonas solanacearum</name>
    <dbReference type="NCBI Taxonomy" id="305"/>
    <lineage>
        <taxon>Bacteria</taxon>
        <taxon>Pseudomonadati</taxon>
        <taxon>Pseudomonadota</taxon>
        <taxon>Betaproteobacteria</taxon>
        <taxon>Burkholderiales</taxon>
        <taxon>Burkholderiaceae</taxon>
        <taxon>Ralstonia</taxon>
        <taxon>Ralstonia solanacearum species complex</taxon>
    </lineage>
</organism>
<dbReference type="PANTHER" id="PTHR45436">
    <property type="entry name" value="SENSOR HISTIDINE KINASE YKOH"/>
    <property type="match status" value="1"/>
</dbReference>
<feature type="domain" description="Histidine kinase" evidence="11">
    <location>
        <begin position="314"/>
        <end position="559"/>
    </location>
</feature>
<proteinExistence type="predicted"/>
<keyword evidence="9 10" id="KW-0472">Membrane</keyword>
<dbReference type="InterPro" id="IPR050428">
    <property type="entry name" value="TCS_sensor_his_kinase"/>
</dbReference>
<comment type="caution">
    <text evidence="12">The sequence shown here is derived from an EMBL/GenBank/DDBJ whole genome shotgun (WGS) entry which is preliminary data.</text>
</comment>
<evidence type="ECO:0000313" key="13">
    <source>
        <dbReference type="Proteomes" id="UP001143674"/>
    </source>
</evidence>
<dbReference type="CDD" id="cd00082">
    <property type="entry name" value="HisKA"/>
    <property type="match status" value="1"/>
</dbReference>
<dbReference type="RefSeq" id="WP_184848613.1">
    <property type="nucleotide sequence ID" value="NZ_JABZEH010000001.1"/>
</dbReference>
<keyword evidence="5" id="KW-0808">Transferase</keyword>
<dbReference type="InterPro" id="IPR004358">
    <property type="entry name" value="Sig_transdc_His_kin-like_C"/>
</dbReference>
<evidence type="ECO:0000256" key="7">
    <source>
        <dbReference type="ARBA" id="ARBA00022777"/>
    </source>
</evidence>
<evidence type="ECO:0000256" key="10">
    <source>
        <dbReference type="SAM" id="Phobius"/>
    </source>
</evidence>
<keyword evidence="8 10" id="KW-1133">Transmembrane helix</keyword>
<feature type="transmembrane region" description="Helical" evidence="10">
    <location>
        <begin position="31"/>
        <end position="50"/>
    </location>
</feature>
<name>A0AAE3NLG7_RALSL</name>
<gene>
    <name evidence="12" type="ORF">LBW55_20230</name>
</gene>
<protein>
    <recommendedName>
        <fullName evidence="3">histidine kinase</fullName>
        <ecNumber evidence="3">2.7.13.3</ecNumber>
    </recommendedName>
</protein>
<keyword evidence="4" id="KW-0597">Phosphoprotein</keyword>
<dbReference type="CDD" id="cd00075">
    <property type="entry name" value="HATPase"/>
    <property type="match status" value="1"/>
</dbReference>
<dbReference type="SMART" id="SM00388">
    <property type="entry name" value="HisKA"/>
    <property type="match status" value="1"/>
</dbReference>
<evidence type="ECO:0000256" key="9">
    <source>
        <dbReference type="ARBA" id="ARBA00023136"/>
    </source>
</evidence>
<dbReference type="PANTHER" id="PTHR45436:SF1">
    <property type="entry name" value="SENSOR PROTEIN QSEC"/>
    <property type="match status" value="1"/>
</dbReference>
<dbReference type="InterPro" id="IPR003594">
    <property type="entry name" value="HATPase_dom"/>
</dbReference>
<dbReference type="InterPro" id="IPR005467">
    <property type="entry name" value="His_kinase_dom"/>
</dbReference>
<evidence type="ECO:0000256" key="5">
    <source>
        <dbReference type="ARBA" id="ARBA00022679"/>
    </source>
</evidence>
<dbReference type="SUPFAM" id="SSF55874">
    <property type="entry name" value="ATPase domain of HSP90 chaperone/DNA topoisomerase II/histidine kinase"/>
    <property type="match status" value="1"/>
</dbReference>
<dbReference type="SMART" id="SM00387">
    <property type="entry name" value="HATPase_c"/>
    <property type="match status" value="1"/>
</dbReference>
<evidence type="ECO:0000256" key="2">
    <source>
        <dbReference type="ARBA" id="ARBA00004370"/>
    </source>
</evidence>
<dbReference type="Pfam" id="PF08521">
    <property type="entry name" value="2CSK_N"/>
    <property type="match status" value="1"/>
</dbReference>
<evidence type="ECO:0000256" key="8">
    <source>
        <dbReference type="ARBA" id="ARBA00022989"/>
    </source>
</evidence>
<dbReference type="GO" id="GO:0005886">
    <property type="term" value="C:plasma membrane"/>
    <property type="evidence" value="ECO:0007669"/>
    <property type="project" value="TreeGrafter"/>
</dbReference>
<sequence length="562" mass="59467">MFKRHRPAASSSPASGANHATSLRLHLLRALAAPLFGLVVGTGALSYWLAAHYTAQVFDRALVGVANALAGQLRLAGPHVNVTQIDDIALAAQTLVQSSGEDRVYWRIASPSGTLAGREAPLGYGSGQVHMGEARVFYSWLDGKQVRAVHLLVPGITAEMPWPRSPHPQVAPEAENDVTRPALAPTQAQSARSANPLAPPDAVQPEDGIVIEVAELLDRRELAAKEVLLSVSIPLIVLLAVGGLILMLVLKEELQPLQTLADTLNRQSAQSVTPLPAESAERVPAELQPLINAMNALLARLRDALEAQRTFIADAAHQLRTPLTALKLHADRAVDAKTLEEARPALLELQVGANRAVHLSNQLLTLARAEHGMTLDQLGPPTCLDLVALAFDTGAEWVPRALAQGLDLGFEAWPPLASPAAMPPVPVLGNTVLLREAIGNLLDNAIKYVPPGGRVTLRAGIETEAGTGAAADAQAGRLGIVCVEDNGPGIPSGRRAEVFQRFFRGDADHRPGQPQGSGLGLAIVHDIVRLHGGTVAIDDAIARDGAQVMRFVLRLPLADARA</sequence>
<accession>A0AAE3NLG7</accession>
<dbReference type="Gene3D" id="1.10.287.130">
    <property type="match status" value="1"/>
</dbReference>
<dbReference type="Pfam" id="PF00512">
    <property type="entry name" value="HisKA"/>
    <property type="match status" value="1"/>
</dbReference>
<keyword evidence="7 12" id="KW-0418">Kinase</keyword>
<dbReference type="InterPro" id="IPR013727">
    <property type="entry name" value="2CSK_N"/>
</dbReference>
<dbReference type="AlphaFoldDB" id="A0AAE3NLG7"/>
<dbReference type="Gene3D" id="3.30.565.10">
    <property type="entry name" value="Histidine kinase-like ATPase, C-terminal domain"/>
    <property type="match status" value="1"/>
</dbReference>
<dbReference type="Pfam" id="PF02518">
    <property type="entry name" value="HATPase_c"/>
    <property type="match status" value="1"/>
</dbReference>
<dbReference type="InterPro" id="IPR036890">
    <property type="entry name" value="HATPase_C_sf"/>
</dbReference>